<dbReference type="InterPro" id="IPR015854">
    <property type="entry name" value="ABC_transpr_LolD-like"/>
</dbReference>
<keyword evidence="3 5" id="KW-0067">ATP-binding</keyword>
<evidence type="ECO:0000259" key="4">
    <source>
        <dbReference type="PROSITE" id="PS50893"/>
    </source>
</evidence>
<name>A0A6L5YQF9_9FIRM</name>
<sequence length="232" mass="25769">MILNLNHIYKDYNQDKLVVPVLKDVGLQVEEGEYVAIMGPSGSGKTTLMNIIGCLDRPTSGTYELNDADVLHLKDKELSKVRLNSIGFVFQNFQLMPRESALDNVCLPLIYAGIKKKERREMAMNALERVGLADRATFKPTQLSGGQKQRVAIARAMVNNPKILLADEPTGALDSKSGHAIMELFQKLNEEGVTIVMITHDINVARQAKRILHIIDGEISENGKVQEKEEDA</sequence>
<accession>A0A6L5YQF9</accession>
<dbReference type="GO" id="GO:0098796">
    <property type="term" value="C:membrane protein complex"/>
    <property type="evidence" value="ECO:0007669"/>
    <property type="project" value="UniProtKB-ARBA"/>
</dbReference>
<dbReference type="PROSITE" id="PS00211">
    <property type="entry name" value="ABC_TRANSPORTER_1"/>
    <property type="match status" value="1"/>
</dbReference>
<keyword evidence="2" id="KW-0547">Nucleotide-binding</keyword>
<reference evidence="5 6" key="1">
    <citation type="submission" date="2019-08" db="EMBL/GenBank/DDBJ databases">
        <title>In-depth cultivation of the pig gut microbiome towards novel bacterial diversity and tailored functional studies.</title>
        <authorList>
            <person name="Wylensek D."/>
            <person name="Hitch T.C.A."/>
            <person name="Clavel T."/>
        </authorList>
    </citation>
    <scope>NUCLEOTIDE SEQUENCE [LARGE SCALE GENOMIC DNA]</scope>
    <source>
        <strain evidence="5 6">MUC/MUC-530-WT-4D</strain>
    </source>
</reference>
<keyword evidence="6" id="KW-1185">Reference proteome</keyword>
<dbReference type="GO" id="GO:0016887">
    <property type="term" value="F:ATP hydrolysis activity"/>
    <property type="evidence" value="ECO:0007669"/>
    <property type="project" value="InterPro"/>
</dbReference>
<keyword evidence="1" id="KW-0813">Transport</keyword>
<dbReference type="Pfam" id="PF00005">
    <property type="entry name" value="ABC_tran"/>
    <property type="match status" value="1"/>
</dbReference>
<protein>
    <submittedName>
        <fullName evidence="5">ABC transporter ATP-binding protein</fullName>
    </submittedName>
</protein>
<evidence type="ECO:0000256" key="3">
    <source>
        <dbReference type="ARBA" id="ARBA00022840"/>
    </source>
</evidence>
<dbReference type="InterPro" id="IPR017871">
    <property type="entry name" value="ABC_transporter-like_CS"/>
</dbReference>
<dbReference type="SMART" id="SM00382">
    <property type="entry name" value="AAA"/>
    <property type="match status" value="1"/>
</dbReference>
<comment type="caution">
    <text evidence="5">The sequence shown here is derived from an EMBL/GenBank/DDBJ whole genome shotgun (WGS) entry which is preliminary data.</text>
</comment>
<dbReference type="Gene3D" id="3.40.50.300">
    <property type="entry name" value="P-loop containing nucleotide triphosphate hydrolases"/>
    <property type="match status" value="1"/>
</dbReference>
<proteinExistence type="predicted"/>
<feature type="domain" description="ABC transporter" evidence="4">
    <location>
        <begin position="3"/>
        <end position="232"/>
    </location>
</feature>
<evidence type="ECO:0000256" key="1">
    <source>
        <dbReference type="ARBA" id="ARBA00022448"/>
    </source>
</evidence>
<dbReference type="AlphaFoldDB" id="A0A6L5YQF9"/>
<dbReference type="GO" id="GO:0005524">
    <property type="term" value="F:ATP binding"/>
    <property type="evidence" value="ECO:0007669"/>
    <property type="project" value="UniProtKB-KW"/>
</dbReference>
<evidence type="ECO:0000256" key="2">
    <source>
        <dbReference type="ARBA" id="ARBA00022741"/>
    </source>
</evidence>
<dbReference type="EMBL" id="VUNI01000006">
    <property type="protein sequence ID" value="MST74417.1"/>
    <property type="molecule type" value="Genomic_DNA"/>
</dbReference>
<dbReference type="SUPFAM" id="SSF52540">
    <property type="entry name" value="P-loop containing nucleoside triphosphate hydrolases"/>
    <property type="match status" value="1"/>
</dbReference>
<dbReference type="Proteomes" id="UP000474024">
    <property type="component" value="Unassembled WGS sequence"/>
</dbReference>
<dbReference type="GO" id="GO:0022857">
    <property type="term" value="F:transmembrane transporter activity"/>
    <property type="evidence" value="ECO:0007669"/>
    <property type="project" value="TreeGrafter"/>
</dbReference>
<dbReference type="InterPro" id="IPR003439">
    <property type="entry name" value="ABC_transporter-like_ATP-bd"/>
</dbReference>
<dbReference type="InterPro" id="IPR017911">
    <property type="entry name" value="MacB-like_ATP-bd"/>
</dbReference>
<dbReference type="GO" id="GO:0005886">
    <property type="term" value="C:plasma membrane"/>
    <property type="evidence" value="ECO:0007669"/>
    <property type="project" value="TreeGrafter"/>
</dbReference>
<dbReference type="PANTHER" id="PTHR24220:SF692">
    <property type="entry name" value="ABC TRANSPORTER DOMAIN-CONTAINING PROTEIN"/>
    <property type="match status" value="1"/>
</dbReference>
<dbReference type="PANTHER" id="PTHR24220">
    <property type="entry name" value="IMPORT ATP-BINDING PROTEIN"/>
    <property type="match status" value="1"/>
</dbReference>
<evidence type="ECO:0000313" key="6">
    <source>
        <dbReference type="Proteomes" id="UP000474024"/>
    </source>
</evidence>
<dbReference type="FunFam" id="3.40.50.300:FF:000032">
    <property type="entry name" value="Export ABC transporter ATP-binding protein"/>
    <property type="match status" value="1"/>
</dbReference>
<dbReference type="CDD" id="cd03255">
    <property type="entry name" value="ABC_MJ0796_LolCDE_FtsE"/>
    <property type="match status" value="1"/>
</dbReference>
<dbReference type="RefSeq" id="WP_154429387.1">
    <property type="nucleotide sequence ID" value="NZ_VUNI01000006.1"/>
</dbReference>
<gene>
    <name evidence="5" type="ORF">FYJ75_05115</name>
</gene>
<dbReference type="InterPro" id="IPR003593">
    <property type="entry name" value="AAA+_ATPase"/>
</dbReference>
<dbReference type="PROSITE" id="PS50893">
    <property type="entry name" value="ABC_TRANSPORTER_2"/>
    <property type="match status" value="1"/>
</dbReference>
<organism evidence="5 6">
    <name type="scientific">Roseburia porci</name>
    <dbReference type="NCBI Taxonomy" id="2605790"/>
    <lineage>
        <taxon>Bacteria</taxon>
        <taxon>Bacillati</taxon>
        <taxon>Bacillota</taxon>
        <taxon>Clostridia</taxon>
        <taxon>Lachnospirales</taxon>
        <taxon>Lachnospiraceae</taxon>
        <taxon>Roseburia</taxon>
    </lineage>
</organism>
<dbReference type="InterPro" id="IPR027417">
    <property type="entry name" value="P-loop_NTPase"/>
</dbReference>
<evidence type="ECO:0000313" key="5">
    <source>
        <dbReference type="EMBL" id="MST74417.1"/>
    </source>
</evidence>